<evidence type="ECO:0000313" key="4">
    <source>
        <dbReference type="Proteomes" id="UP000183769"/>
    </source>
</evidence>
<feature type="region of interest" description="Disordered" evidence="1">
    <location>
        <begin position="95"/>
        <end position="114"/>
    </location>
</feature>
<name>A0A1I5MRD7_9EURY</name>
<keyword evidence="4" id="KW-1185">Reference proteome</keyword>
<accession>A0A1I5MRD7</accession>
<evidence type="ECO:0000256" key="2">
    <source>
        <dbReference type="SAM" id="Phobius"/>
    </source>
</evidence>
<sequence length="114" mass="11831">MLERSYSRMGVTGELLLVASVLTLVPSWVGGAELLSSVGMGNLPAVLVGGAVAWGRGALSAAILLRRWRRGSLILNERWFRDALETAAGRSRLAEYPTPAPGPVSLSAGGAGSV</sequence>
<gene>
    <name evidence="3" type="ORF">SAMN05216277_101354</name>
</gene>
<feature type="transmembrane region" description="Helical" evidence="2">
    <location>
        <begin position="41"/>
        <end position="65"/>
    </location>
</feature>
<dbReference type="Proteomes" id="UP000183769">
    <property type="component" value="Unassembled WGS sequence"/>
</dbReference>
<keyword evidence="2" id="KW-0812">Transmembrane</keyword>
<proteinExistence type="predicted"/>
<evidence type="ECO:0000313" key="3">
    <source>
        <dbReference type="EMBL" id="SFP11501.1"/>
    </source>
</evidence>
<reference evidence="4" key="1">
    <citation type="submission" date="2016-10" db="EMBL/GenBank/DDBJ databases">
        <authorList>
            <person name="Varghese N."/>
            <person name="Submissions S."/>
        </authorList>
    </citation>
    <scope>NUCLEOTIDE SEQUENCE [LARGE SCALE GENOMIC DNA]</scope>
    <source>
        <strain evidence="4">CGMCC 1.10329</strain>
    </source>
</reference>
<protein>
    <submittedName>
        <fullName evidence="3">Uncharacterized protein</fullName>
    </submittedName>
</protein>
<evidence type="ECO:0000256" key="1">
    <source>
        <dbReference type="SAM" id="MobiDB-lite"/>
    </source>
</evidence>
<keyword evidence="2" id="KW-1133">Transmembrane helix</keyword>
<keyword evidence="2" id="KW-0472">Membrane</keyword>
<dbReference type="OrthoDB" id="312427at2157"/>
<organism evidence="3 4">
    <name type="scientific">Halolamina pelagica</name>
    <dbReference type="NCBI Taxonomy" id="699431"/>
    <lineage>
        <taxon>Archaea</taxon>
        <taxon>Methanobacteriati</taxon>
        <taxon>Methanobacteriota</taxon>
        <taxon>Stenosarchaea group</taxon>
        <taxon>Halobacteria</taxon>
        <taxon>Halobacteriales</taxon>
        <taxon>Haloferacaceae</taxon>
    </lineage>
</organism>
<dbReference type="EMBL" id="FOXI01000001">
    <property type="protein sequence ID" value="SFP11501.1"/>
    <property type="molecule type" value="Genomic_DNA"/>
</dbReference>
<dbReference type="AlphaFoldDB" id="A0A1I5MRD7"/>
<dbReference type="RefSeq" id="WP_074874976.1">
    <property type="nucleotide sequence ID" value="NZ_FOXI01000001.1"/>
</dbReference>